<evidence type="ECO:0000256" key="3">
    <source>
        <dbReference type="ARBA" id="ARBA00022695"/>
    </source>
</evidence>
<evidence type="ECO:0000313" key="5">
    <source>
        <dbReference type="EMBL" id="QIL48607.1"/>
    </source>
</evidence>
<keyword evidence="2 5" id="KW-0808">Transferase</keyword>
<dbReference type="Proteomes" id="UP000501747">
    <property type="component" value="Chromosome"/>
</dbReference>
<protein>
    <recommendedName>
        <fullName evidence="1">citrate lyase holo-[acyl-carrier protein] synthase</fullName>
        <ecNumber evidence="1">2.7.7.61</ecNumber>
    </recommendedName>
</protein>
<name>A0A6G8AUE4_9ENTE</name>
<dbReference type="RefSeq" id="WP_166034744.1">
    <property type="nucleotide sequence ID" value="NZ_CP049887.1"/>
</dbReference>
<dbReference type="NCBIfam" id="NF002383">
    <property type="entry name" value="PRK01392.1"/>
    <property type="match status" value="1"/>
</dbReference>
<sequence>MIFGSGVEQTVEDMLRHREQRMMFQKKLLNDNEEVTLISYTMNIPGPIKNNSAIFEMFNYGFGLIEQALKNEKVEIIYQKIIQLPSGNDGFFLVKELPIPVKELTMKLEEQSEFGRLLDIDILSIEQEELIQVSRSHFKENPRKCLLCSADAKNCARSRKHSVEELQIKINEIYERMT</sequence>
<proteinExistence type="predicted"/>
<dbReference type="GO" id="GO:0050519">
    <property type="term" value="F:holo-citrate lyase synthase activity"/>
    <property type="evidence" value="ECO:0007669"/>
    <property type="project" value="UniProtKB-EC"/>
</dbReference>
<keyword evidence="6" id="KW-1185">Reference proteome</keyword>
<dbReference type="EC" id="2.7.7.61" evidence="1"/>
<evidence type="ECO:0000256" key="1">
    <source>
        <dbReference type="ARBA" id="ARBA00012524"/>
    </source>
</evidence>
<dbReference type="AlphaFoldDB" id="A0A6G8AUE4"/>
<dbReference type="KEGG" id="vhy:G7082_08875"/>
<organism evidence="5 6">
    <name type="scientific">Vagococcus hydrophili</name>
    <dbReference type="NCBI Taxonomy" id="2714947"/>
    <lineage>
        <taxon>Bacteria</taxon>
        <taxon>Bacillati</taxon>
        <taxon>Bacillota</taxon>
        <taxon>Bacilli</taxon>
        <taxon>Lactobacillales</taxon>
        <taxon>Enterococcaceae</taxon>
        <taxon>Vagococcus</taxon>
    </lineage>
</organism>
<keyword evidence="3 5" id="KW-0548">Nucleotidyltransferase</keyword>
<keyword evidence="5" id="KW-0456">Lyase</keyword>
<dbReference type="InterPro" id="IPR005551">
    <property type="entry name" value="CitX"/>
</dbReference>
<dbReference type="GO" id="GO:0051191">
    <property type="term" value="P:prosthetic group biosynthetic process"/>
    <property type="evidence" value="ECO:0007669"/>
    <property type="project" value="InterPro"/>
</dbReference>
<accession>A0A6G8AUE4</accession>
<comment type="catalytic activity">
    <reaction evidence="4">
        <text>apo-[citrate lyase ACP] + 2'-(5''-triphospho-alpha-D-ribosyl)-3'-dephospho-CoA = holo-[citrate lyase ACP] + diphosphate</text>
        <dbReference type="Rhea" id="RHEA:16333"/>
        <dbReference type="Rhea" id="RHEA-COMP:10157"/>
        <dbReference type="Rhea" id="RHEA-COMP:10158"/>
        <dbReference type="ChEBI" id="CHEBI:29999"/>
        <dbReference type="ChEBI" id="CHEBI:33019"/>
        <dbReference type="ChEBI" id="CHEBI:61378"/>
        <dbReference type="ChEBI" id="CHEBI:82683"/>
        <dbReference type="EC" id="2.7.7.61"/>
    </reaction>
</comment>
<dbReference type="Pfam" id="PF03802">
    <property type="entry name" value="CitX"/>
    <property type="match status" value="1"/>
</dbReference>
<evidence type="ECO:0000313" key="6">
    <source>
        <dbReference type="Proteomes" id="UP000501747"/>
    </source>
</evidence>
<dbReference type="NCBIfam" id="TIGR03124">
    <property type="entry name" value="citrate_citX"/>
    <property type="match status" value="1"/>
</dbReference>
<dbReference type="EMBL" id="CP049887">
    <property type="protein sequence ID" value="QIL48607.1"/>
    <property type="molecule type" value="Genomic_DNA"/>
</dbReference>
<reference evidence="5 6" key="1">
    <citation type="submission" date="2020-03" db="EMBL/GenBank/DDBJ databases">
        <title>Vagococcus sp. nov., isolated from beetles.</title>
        <authorList>
            <person name="Hyun D.-W."/>
            <person name="Bae J.-W."/>
        </authorList>
    </citation>
    <scope>NUCLEOTIDE SEQUENCE [LARGE SCALE GENOMIC DNA]</scope>
    <source>
        <strain evidence="5 6">HDW17B</strain>
    </source>
</reference>
<evidence type="ECO:0000256" key="2">
    <source>
        <dbReference type="ARBA" id="ARBA00022679"/>
    </source>
</evidence>
<gene>
    <name evidence="5" type="primary">citX</name>
    <name evidence="5" type="ORF">G7082_08875</name>
</gene>
<evidence type="ECO:0000256" key="4">
    <source>
        <dbReference type="ARBA" id="ARBA00048574"/>
    </source>
</evidence>
<dbReference type="GO" id="GO:0016829">
    <property type="term" value="F:lyase activity"/>
    <property type="evidence" value="ECO:0007669"/>
    <property type="project" value="UniProtKB-KW"/>
</dbReference>